<feature type="region of interest" description="Disordered" evidence="1">
    <location>
        <begin position="53"/>
        <end position="86"/>
    </location>
</feature>
<evidence type="ECO:0000313" key="3">
    <source>
        <dbReference type="Proteomes" id="UP000689129"/>
    </source>
</evidence>
<feature type="compositionally biased region" description="Polar residues" evidence="1">
    <location>
        <begin position="53"/>
        <end position="63"/>
    </location>
</feature>
<evidence type="ECO:0000313" key="2">
    <source>
        <dbReference type="EMBL" id="KAG7114922.1"/>
    </source>
</evidence>
<feature type="compositionally biased region" description="Acidic residues" evidence="1">
    <location>
        <begin position="264"/>
        <end position="275"/>
    </location>
</feature>
<sequence>MMAARRPVQSNPLIPVTPPPEQTSFQQPHITFSNAHLKRKAPPEIQALLNDVKTTAPRSSSIPTPARTETPPSTMASQHGSTKSNAGAATANLLNPVSGQPMDPRYIDMVSRIAAYYQQRCQAISNAQQQRCQAWANMHRQKYQDTMQAAMLVVAWYVRDRIQRRRRRQKRSFRAGLRARDSRSRVTKGERVRRWVTQVPDNVVAPQEQSRDDLADHEEASFSVDREMVSDQDAKLFETADRLIKSQYRKVDVPMLGLMSFDMSDSDSDSDDDADDRVRRGAPSFEEIEEDDEELDYDDDEYEDEELLENDGVVDGSGQGLGSQDVQHDTTAATGGGSGTNGRSSSSS</sequence>
<dbReference type="AlphaFoldDB" id="A0A8I2Z6U8"/>
<feature type="region of interest" description="Disordered" evidence="1">
    <location>
        <begin position="262"/>
        <end position="348"/>
    </location>
</feature>
<evidence type="ECO:0000256" key="1">
    <source>
        <dbReference type="SAM" id="MobiDB-lite"/>
    </source>
</evidence>
<feature type="region of interest" description="Disordered" evidence="1">
    <location>
        <begin position="1"/>
        <end position="25"/>
    </location>
</feature>
<feature type="compositionally biased region" description="Acidic residues" evidence="1">
    <location>
        <begin position="286"/>
        <end position="309"/>
    </location>
</feature>
<protein>
    <submittedName>
        <fullName evidence="2">Uncharacterized protein</fullName>
    </submittedName>
</protein>
<comment type="caution">
    <text evidence="2">The sequence shown here is derived from an EMBL/GenBank/DDBJ whole genome shotgun (WGS) entry which is preliminary data.</text>
</comment>
<proteinExistence type="predicted"/>
<organism evidence="2 3">
    <name type="scientific">Verticillium longisporum</name>
    <name type="common">Verticillium dahliae var. longisporum</name>
    <dbReference type="NCBI Taxonomy" id="100787"/>
    <lineage>
        <taxon>Eukaryota</taxon>
        <taxon>Fungi</taxon>
        <taxon>Dikarya</taxon>
        <taxon>Ascomycota</taxon>
        <taxon>Pezizomycotina</taxon>
        <taxon>Sordariomycetes</taxon>
        <taxon>Hypocreomycetidae</taxon>
        <taxon>Glomerellales</taxon>
        <taxon>Plectosphaerellaceae</taxon>
        <taxon>Verticillium</taxon>
    </lineage>
</organism>
<dbReference type="EMBL" id="JAEMWZ010000487">
    <property type="protein sequence ID" value="KAG7114922.1"/>
    <property type="molecule type" value="Genomic_DNA"/>
</dbReference>
<reference evidence="2" key="1">
    <citation type="journal article" date="2021" name="Mol. Plant Pathol.">
        <title>A 20-kb lineage-specific genomic region tames virulence in pathogenic amphidiploid Verticillium longisporum.</title>
        <authorList>
            <person name="Harting R."/>
            <person name="Starke J."/>
            <person name="Kusch H."/>
            <person name="Poggeler S."/>
            <person name="Maurus I."/>
            <person name="Schluter R."/>
            <person name="Landesfeind M."/>
            <person name="Bulla I."/>
            <person name="Nowrousian M."/>
            <person name="de Jonge R."/>
            <person name="Stahlhut G."/>
            <person name="Hoff K.J."/>
            <person name="Asshauer K.P."/>
            <person name="Thurmer A."/>
            <person name="Stanke M."/>
            <person name="Daniel R."/>
            <person name="Morgenstern B."/>
            <person name="Thomma B.P.H.J."/>
            <person name="Kronstad J.W."/>
            <person name="Braus-Stromeyer S.A."/>
            <person name="Braus G.H."/>
        </authorList>
    </citation>
    <scope>NUCLEOTIDE SEQUENCE</scope>
    <source>
        <strain evidence="2">Vl32</strain>
    </source>
</reference>
<dbReference type="OrthoDB" id="5234702at2759"/>
<feature type="compositionally biased region" description="Polar residues" evidence="1">
    <location>
        <begin position="70"/>
        <end position="86"/>
    </location>
</feature>
<accession>A0A8I2Z6U8</accession>
<name>A0A8I2Z6U8_VERLO</name>
<feature type="region of interest" description="Disordered" evidence="1">
    <location>
        <begin position="168"/>
        <end position="191"/>
    </location>
</feature>
<gene>
    <name evidence="2" type="ORF">HYQ45_016435</name>
</gene>
<feature type="compositionally biased region" description="Basic and acidic residues" evidence="1">
    <location>
        <begin position="178"/>
        <end position="191"/>
    </location>
</feature>
<dbReference type="Proteomes" id="UP000689129">
    <property type="component" value="Unassembled WGS sequence"/>
</dbReference>